<evidence type="ECO:0000256" key="1">
    <source>
        <dbReference type="ARBA" id="ARBA00009437"/>
    </source>
</evidence>
<proteinExistence type="inferred from homology"/>
<comment type="similarity">
    <text evidence="1">Belongs to the LysR transcriptional regulatory family.</text>
</comment>
<dbReference type="RefSeq" id="WP_264496290.1">
    <property type="nucleotide sequence ID" value="NZ_CP109947.1"/>
</dbReference>
<dbReference type="PANTHER" id="PTHR30537">
    <property type="entry name" value="HTH-TYPE TRANSCRIPTIONAL REGULATOR"/>
    <property type="match status" value="1"/>
</dbReference>
<accession>A0ABZ2GFI3</accession>
<dbReference type="EMBL" id="CP125967">
    <property type="protein sequence ID" value="WWO39727.1"/>
    <property type="molecule type" value="Genomic_DNA"/>
</dbReference>
<dbReference type="Pfam" id="PF03466">
    <property type="entry name" value="LysR_substrate"/>
    <property type="match status" value="1"/>
</dbReference>
<evidence type="ECO:0000256" key="3">
    <source>
        <dbReference type="ARBA" id="ARBA00023125"/>
    </source>
</evidence>
<dbReference type="Pfam" id="PF00126">
    <property type="entry name" value="HTH_1"/>
    <property type="match status" value="1"/>
</dbReference>
<dbReference type="Proteomes" id="UP001379444">
    <property type="component" value="Chromosome"/>
</dbReference>
<dbReference type="InterPro" id="IPR036390">
    <property type="entry name" value="WH_DNA-bd_sf"/>
</dbReference>
<dbReference type="PANTHER" id="PTHR30537:SF5">
    <property type="entry name" value="HTH-TYPE TRANSCRIPTIONAL ACTIVATOR TTDR-RELATED"/>
    <property type="match status" value="1"/>
</dbReference>
<evidence type="ECO:0000313" key="6">
    <source>
        <dbReference type="EMBL" id="WWO39727.1"/>
    </source>
</evidence>
<dbReference type="Gene3D" id="1.10.10.10">
    <property type="entry name" value="Winged helix-like DNA-binding domain superfamily/Winged helix DNA-binding domain"/>
    <property type="match status" value="1"/>
</dbReference>
<dbReference type="Gene3D" id="3.40.190.290">
    <property type="match status" value="1"/>
</dbReference>
<dbReference type="InterPro" id="IPR005119">
    <property type="entry name" value="LysR_subst-bd"/>
</dbReference>
<protein>
    <submittedName>
        <fullName evidence="6">LysR family transcriptional regulator</fullName>
    </submittedName>
</protein>
<dbReference type="SUPFAM" id="SSF46785">
    <property type="entry name" value="Winged helix' DNA-binding domain"/>
    <property type="match status" value="1"/>
</dbReference>
<keyword evidence="3" id="KW-0238">DNA-binding</keyword>
<dbReference type="InterPro" id="IPR000847">
    <property type="entry name" value="LysR_HTH_N"/>
</dbReference>
<evidence type="ECO:0000259" key="5">
    <source>
        <dbReference type="PROSITE" id="PS50931"/>
    </source>
</evidence>
<keyword evidence="2" id="KW-0805">Transcription regulation</keyword>
<organism evidence="6 7">
    <name type="scientific">Pectobacterium cacticida</name>
    <dbReference type="NCBI Taxonomy" id="69221"/>
    <lineage>
        <taxon>Bacteria</taxon>
        <taxon>Pseudomonadati</taxon>
        <taxon>Pseudomonadota</taxon>
        <taxon>Gammaproteobacteria</taxon>
        <taxon>Enterobacterales</taxon>
        <taxon>Pectobacteriaceae</taxon>
        <taxon>Pectobacterium</taxon>
    </lineage>
</organism>
<keyword evidence="4" id="KW-0804">Transcription</keyword>
<evidence type="ECO:0000313" key="7">
    <source>
        <dbReference type="Proteomes" id="UP001379444"/>
    </source>
</evidence>
<keyword evidence="7" id="KW-1185">Reference proteome</keyword>
<dbReference type="CDD" id="cd08422">
    <property type="entry name" value="PBP2_CrgA_like"/>
    <property type="match status" value="1"/>
</dbReference>
<dbReference type="PROSITE" id="PS50931">
    <property type="entry name" value="HTH_LYSR"/>
    <property type="match status" value="1"/>
</dbReference>
<feature type="domain" description="HTH lysR-type" evidence="5">
    <location>
        <begin position="16"/>
        <end position="71"/>
    </location>
</feature>
<gene>
    <name evidence="6" type="ORF">QNA12_06980</name>
</gene>
<evidence type="ECO:0000256" key="4">
    <source>
        <dbReference type="ARBA" id="ARBA00023163"/>
    </source>
</evidence>
<sequence>MGMDKNKKLKLESGLFRAMKIFLCVVNSGSFTTAAQQCNLTTSQVSRAIKDLEERLSTRLLYRSTRNLSVTDIGKWYSEQCKNILDLTLQAEQSIAFSASNPKGRVKVSSMNNFGSHYLYSLIIEFQKKHPEIIIDYSESNEFPEIVRKGIDSGIFIDKSLPDSSLKAKKIGEAFSIICATHEYINMHNPITSPECLKRHPLLSINNSTSFSYWQLYSGSQSLKIHPQNILTSTNPELIYKSVLNNLGIALLPFYTVVDAFRNGKLIRILPTWESNHVNIYQITPSGSFINEATSTWNRFISEELPKKIEHDLLYF</sequence>
<reference evidence="6 7" key="1">
    <citation type="journal article" date="2024" name="Front. Plant Sci.">
        <title>Comprehensive phenomic and genomic studies of the species, Pectobacterium cacticida and proposal for reclassification as Alcorniella cacticida comb. nov.</title>
        <authorList>
            <person name="Jonca J."/>
            <person name="Pirhonen M."/>
            <person name="Waleron M.M."/>
            <person name="Gawor J."/>
            <person name="Mrozik A."/>
            <person name="Smoktunowicz M."/>
            <person name="Waleron K."/>
            <person name="Waleron M."/>
        </authorList>
    </citation>
    <scope>NUCLEOTIDE SEQUENCE [LARGE SCALE GENOMIC DNA]</scope>
    <source>
        <strain evidence="6 7">DPMP6</strain>
    </source>
</reference>
<dbReference type="InterPro" id="IPR058163">
    <property type="entry name" value="LysR-type_TF_proteobact-type"/>
</dbReference>
<dbReference type="SUPFAM" id="SSF53850">
    <property type="entry name" value="Periplasmic binding protein-like II"/>
    <property type="match status" value="1"/>
</dbReference>
<evidence type="ECO:0000256" key="2">
    <source>
        <dbReference type="ARBA" id="ARBA00023015"/>
    </source>
</evidence>
<name>A0ABZ2GFI3_9GAMM</name>
<dbReference type="InterPro" id="IPR036388">
    <property type="entry name" value="WH-like_DNA-bd_sf"/>
</dbReference>